<keyword evidence="2" id="KW-1185">Reference proteome</keyword>
<gene>
    <name evidence="1" type="ORF">L6452_06469</name>
</gene>
<name>A0ACB9EJL4_ARCLA</name>
<sequence>MRSPFILTAILFLSFYTPTSAALLKQNDALSILEFKSKADLHNKLTYSVNTTSTHCKWQGVQCQSHGKVVRLVLENLSLAGVFAPNTLTRLDQLRVLSLQSNSLTGPIPDLAGLVNLKTLFLDHNSFSGAIPPSLSSLHRLRTLDLSYNKLSGLIPLDFTDLDRLNYLRLDSNRFNGSIPPFKQSSLQIFNVSFNSLTGPVPVTPTLANFTASSFSANPGLCGEIVRTECSSIGPFFGKNSTAAPPPPPRVVLGQSAQMQEGITNPNSRKHKRMALIFGFTAGVLVLISSIMCLLISMKTSEKKEIMSSSEIMEMAAAADAAAEVMRMEETNELEEKVRKLQQGMAMGKSGNLVFCAGETQVYSLEQLMRASAELLGRGSVATTYKAVLDNRLIVCVKRLDAARLAGTTKETFERHMEAVGGLRHPNLVPLRAYFQAKEERLLVYDYQANGSLFSLIHGSKSTRAKPLHWTSCLKIAEDVAQGLCYIHQAWRLVHGNLKLSNVLLGSDFEACLSDYCLSALSHRLPDADSAAYEPPETRKLNHQPTAKSDVYSFGVLLLELLTGKAASEHPHLMADDDMVKWVRSARENGGVEAEAEDRRLMMLVEVAILCRVSSPEQRPTMWQVLKMIQEVKEGGVEEEEEGPNE</sequence>
<protein>
    <submittedName>
        <fullName evidence="1">Uncharacterized protein</fullName>
    </submittedName>
</protein>
<reference evidence="2" key="1">
    <citation type="journal article" date="2022" name="Mol. Ecol. Resour.">
        <title>The genomes of chicory, endive, great burdock and yacon provide insights into Asteraceae palaeo-polyploidization history and plant inulin production.</title>
        <authorList>
            <person name="Fan W."/>
            <person name="Wang S."/>
            <person name="Wang H."/>
            <person name="Wang A."/>
            <person name="Jiang F."/>
            <person name="Liu H."/>
            <person name="Zhao H."/>
            <person name="Xu D."/>
            <person name="Zhang Y."/>
        </authorList>
    </citation>
    <scope>NUCLEOTIDE SEQUENCE [LARGE SCALE GENOMIC DNA]</scope>
    <source>
        <strain evidence="2">cv. Niubang</strain>
    </source>
</reference>
<dbReference type="EMBL" id="CM042048">
    <property type="protein sequence ID" value="KAI3758896.1"/>
    <property type="molecule type" value="Genomic_DNA"/>
</dbReference>
<evidence type="ECO:0000313" key="1">
    <source>
        <dbReference type="EMBL" id="KAI3758896.1"/>
    </source>
</evidence>
<proteinExistence type="predicted"/>
<comment type="caution">
    <text evidence="1">The sequence shown here is derived from an EMBL/GenBank/DDBJ whole genome shotgun (WGS) entry which is preliminary data.</text>
</comment>
<organism evidence="1 2">
    <name type="scientific">Arctium lappa</name>
    <name type="common">Greater burdock</name>
    <name type="synonym">Lappa major</name>
    <dbReference type="NCBI Taxonomy" id="4217"/>
    <lineage>
        <taxon>Eukaryota</taxon>
        <taxon>Viridiplantae</taxon>
        <taxon>Streptophyta</taxon>
        <taxon>Embryophyta</taxon>
        <taxon>Tracheophyta</taxon>
        <taxon>Spermatophyta</taxon>
        <taxon>Magnoliopsida</taxon>
        <taxon>eudicotyledons</taxon>
        <taxon>Gunneridae</taxon>
        <taxon>Pentapetalae</taxon>
        <taxon>asterids</taxon>
        <taxon>campanulids</taxon>
        <taxon>Asterales</taxon>
        <taxon>Asteraceae</taxon>
        <taxon>Carduoideae</taxon>
        <taxon>Cardueae</taxon>
        <taxon>Arctiinae</taxon>
        <taxon>Arctium</taxon>
    </lineage>
</organism>
<evidence type="ECO:0000313" key="2">
    <source>
        <dbReference type="Proteomes" id="UP001055879"/>
    </source>
</evidence>
<reference evidence="1 2" key="2">
    <citation type="journal article" date="2022" name="Mol. Ecol. Resour.">
        <title>The genomes of chicory, endive, great burdock and yacon provide insights into Asteraceae paleo-polyploidization history and plant inulin production.</title>
        <authorList>
            <person name="Fan W."/>
            <person name="Wang S."/>
            <person name="Wang H."/>
            <person name="Wang A."/>
            <person name="Jiang F."/>
            <person name="Liu H."/>
            <person name="Zhao H."/>
            <person name="Xu D."/>
            <person name="Zhang Y."/>
        </authorList>
    </citation>
    <scope>NUCLEOTIDE SEQUENCE [LARGE SCALE GENOMIC DNA]</scope>
    <source>
        <strain evidence="2">cv. Niubang</strain>
    </source>
</reference>
<dbReference type="Proteomes" id="UP001055879">
    <property type="component" value="Linkage Group LG02"/>
</dbReference>
<accession>A0ACB9EJL4</accession>